<organism evidence="16 17">
    <name type="scientific">Tilletiopsis washingtonensis</name>
    <dbReference type="NCBI Taxonomy" id="58919"/>
    <lineage>
        <taxon>Eukaryota</taxon>
        <taxon>Fungi</taxon>
        <taxon>Dikarya</taxon>
        <taxon>Basidiomycota</taxon>
        <taxon>Ustilaginomycotina</taxon>
        <taxon>Exobasidiomycetes</taxon>
        <taxon>Entylomatales</taxon>
        <taxon>Entylomatales incertae sedis</taxon>
        <taxon>Tilletiopsis</taxon>
    </lineage>
</organism>
<dbReference type="AlphaFoldDB" id="A0A316Z4Q6"/>
<evidence type="ECO:0000256" key="4">
    <source>
        <dbReference type="ARBA" id="ARBA00011738"/>
    </source>
</evidence>
<dbReference type="GeneID" id="37270755"/>
<feature type="domain" description="Isopropylmalate dehydrogenase-like" evidence="15">
    <location>
        <begin position="6"/>
        <end position="368"/>
    </location>
</feature>
<evidence type="ECO:0000313" key="17">
    <source>
        <dbReference type="Proteomes" id="UP000245946"/>
    </source>
</evidence>
<evidence type="ECO:0000256" key="6">
    <source>
        <dbReference type="ARBA" id="ARBA00022430"/>
    </source>
</evidence>
<evidence type="ECO:0000256" key="14">
    <source>
        <dbReference type="RuleBase" id="RU004443"/>
    </source>
</evidence>
<evidence type="ECO:0000256" key="1">
    <source>
        <dbReference type="ARBA" id="ARBA00001936"/>
    </source>
</evidence>
<dbReference type="EC" id="1.1.1.85" evidence="5"/>
<keyword evidence="10 14" id="KW-0560">Oxidoreductase</keyword>
<evidence type="ECO:0000256" key="5">
    <source>
        <dbReference type="ARBA" id="ARBA00013101"/>
    </source>
</evidence>
<dbReference type="OrthoDB" id="419183at2759"/>
<evidence type="ECO:0000259" key="15">
    <source>
        <dbReference type="SMART" id="SM01329"/>
    </source>
</evidence>
<keyword evidence="8" id="KW-0479">Metal-binding</keyword>
<keyword evidence="13" id="KW-0100">Branched-chain amino acid biosynthesis</keyword>
<dbReference type="GO" id="GO:0046872">
    <property type="term" value="F:metal ion binding"/>
    <property type="evidence" value="ECO:0007669"/>
    <property type="project" value="UniProtKB-KW"/>
</dbReference>
<dbReference type="STRING" id="58919.A0A316Z4Q6"/>
<keyword evidence="12" id="KW-0464">Manganese</keyword>
<dbReference type="PANTHER" id="PTHR42979:SF1">
    <property type="entry name" value="3-ISOPROPYLMALATE DEHYDROGENASE"/>
    <property type="match status" value="1"/>
</dbReference>
<evidence type="ECO:0000256" key="9">
    <source>
        <dbReference type="ARBA" id="ARBA00022842"/>
    </source>
</evidence>
<evidence type="ECO:0000256" key="10">
    <source>
        <dbReference type="ARBA" id="ARBA00023002"/>
    </source>
</evidence>
<evidence type="ECO:0000256" key="2">
    <source>
        <dbReference type="ARBA" id="ARBA00001946"/>
    </source>
</evidence>
<evidence type="ECO:0000256" key="13">
    <source>
        <dbReference type="ARBA" id="ARBA00023304"/>
    </source>
</evidence>
<reference evidence="16 17" key="1">
    <citation type="journal article" date="2018" name="Mol. Biol. Evol.">
        <title>Broad Genomic Sampling Reveals a Smut Pathogenic Ancestry of the Fungal Clade Ustilaginomycotina.</title>
        <authorList>
            <person name="Kijpornyongpan T."/>
            <person name="Mondo S.J."/>
            <person name="Barry K."/>
            <person name="Sandor L."/>
            <person name="Lee J."/>
            <person name="Lipzen A."/>
            <person name="Pangilinan J."/>
            <person name="LaButti K."/>
            <person name="Hainaut M."/>
            <person name="Henrissat B."/>
            <person name="Grigoriev I.V."/>
            <person name="Spatafora J.W."/>
            <person name="Aime M.C."/>
        </authorList>
    </citation>
    <scope>NUCLEOTIDE SEQUENCE [LARGE SCALE GENOMIC DNA]</scope>
    <source>
        <strain evidence="16 17">MCA 4186</strain>
    </source>
</reference>
<evidence type="ECO:0000256" key="11">
    <source>
        <dbReference type="ARBA" id="ARBA00023027"/>
    </source>
</evidence>
<gene>
    <name evidence="16" type="ORF">FA09DRAFT_331864</name>
</gene>
<evidence type="ECO:0000256" key="8">
    <source>
        <dbReference type="ARBA" id="ARBA00022723"/>
    </source>
</evidence>
<dbReference type="GO" id="GO:0005829">
    <property type="term" value="C:cytosol"/>
    <property type="evidence" value="ECO:0007669"/>
    <property type="project" value="TreeGrafter"/>
</dbReference>
<dbReference type="GO" id="GO:0009098">
    <property type="term" value="P:L-leucine biosynthetic process"/>
    <property type="evidence" value="ECO:0007669"/>
    <property type="project" value="UniProtKB-KW"/>
</dbReference>
<keyword evidence="6" id="KW-0432">Leucine biosynthesis</keyword>
<keyword evidence="9" id="KW-0460">Magnesium</keyword>
<dbReference type="FunFam" id="3.40.718.10:FF:000006">
    <property type="entry name" value="3-isopropylmalate dehydrogenase"/>
    <property type="match status" value="1"/>
</dbReference>
<dbReference type="InterPro" id="IPR024084">
    <property type="entry name" value="IsoPropMal-DH-like_dom"/>
</dbReference>
<dbReference type="Pfam" id="PF00180">
    <property type="entry name" value="Iso_dh"/>
    <property type="match status" value="1"/>
</dbReference>
<keyword evidence="11" id="KW-0520">NAD</keyword>
<dbReference type="InterPro" id="IPR004429">
    <property type="entry name" value="Isopropylmalate_DH"/>
</dbReference>
<evidence type="ECO:0000313" key="16">
    <source>
        <dbReference type="EMBL" id="PWN95938.1"/>
    </source>
</evidence>
<dbReference type="SUPFAM" id="SSF53659">
    <property type="entry name" value="Isocitrate/Isopropylmalate dehydrogenase-like"/>
    <property type="match status" value="1"/>
</dbReference>
<accession>A0A316Z4Q6</accession>
<keyword evidence="17" id="KW-1185">Reference proteome</keyword>
<keyword evidence="7" id="KW-0028">Amino-acid biosynthesis</keyword>
<comment type="subunit">
    <text evidence="4">Homodimer.</text>
</comment>
<dbReference type="Proteomes" id="UP000245946">
    <property type="component" value="Unassembled WGS sequence"/>
</dbReference>
<evidence type="ECO:0000256" key="7">
    <source>
        <dbReference type="ARBA" id="ARBA00022605"/>
    </source>
</evidence>
<dbReference type="NCBIfam" id="TIGR00169">
    <property type="entry name" value="leuB"/>
    <property type="match status" value="1"/>
</dbReference>
<comment type="cofactor">
    <cofactor evidence="1">
        <name>Mn(2+)</name>
        <dbReference type="ChEBI" id="CHEBI:29035"/>
    </cofactor>
</comment>
<comment type="cofactor">
    <cofactor evidence="2">
        <name>Mg(2+)</name>
        <dbReference type="ChEBI" id="CHEBI:18420"/>
    </cofactor>
</comment>
<dbReference type="GO" id="GO:0003862">
    <property type="term" value="F:3-isopropylmalate dehydrogenase activity"/>
    <property type="evidence" value="ECO:0007669"/>
    <property type="project" value="UniProtKB-EC"/>
</dbReference>
<dbReference type="EMBL" id="KZ819302">
    <property type="protein sequence ID" value="PWN95938.1"/>
    <property type="molecule type" value="Genomic_DNA"/>
</dbReference>
<sequence>MAKSYNIVVLPGDGIGPEVTGEAVRVLQLAADKCGFELKLSSHDFGGIAIDNHGKPLPDSTIAACEASDAMLLGAVGGPKWGVGKVRPEQGLLALRVHFDLYANVRPALFPSKSLLSLSPLKESVAEGTDLIVVRELVKGLYIGEKTEADLTPGAAGEAADVMRYNRADVERITRLAAFLALQSSPPKKLHSIDKANVLACSRLWRHVVQETVDREFAAQGVEVDHQLVDSAAMVIVSNPRKLNGIVLTENMFGDILSDESSVIPGALGLLPSASLSGLPDGKQKCRGLYEPIHGSAPDIAGQGIANPVGTILSAAMLCRYSLGETRAADAIEAAVRQMLDARADGGDEVRTRDLHGQAGSKDVGDAVCARLEKLL</sequence>
<dbReference type="SMART" id="SM01329">
    <property type="entry name" value="Iso_dh"/>
    <property type="match status" value="1"/>
</dbReference>
<evidence type="ECO:0000256" key="12">
    <source>
        <dbReference type="ARBA" id="ARBA00023211"/>
    </source>
</evidence>
<proteinExistence type="inferred from homology"/>
<comment type="similarity">
    <text evidence="3 14">Belongs to the isocitrate and isopropylmalate dehydrogenases family.</text>
</comment>
<dbReference type="PANTHER" id="PTHR42979">
    <property type="entry name" value="3-ISOPROPYLMALATE DEHYDROGENASE"/>
    <property type="match status" value="1"/>
</dbReference>
<dbReference type="Gene3D" id="3.40.718.10">
    <property type="entry name" value="Isopropylmalate Dehydrogenase"/>
    <property type="match status" value="1"/>
</dbReference>
<evidence type="ECO:0000256" key="3">
    <source>
        <dbReference type="ARBA" id="ARBA00007769"/>
    </source>
</evidence>
<protein>
    <recommendedName>
        <fullName evidence="5">3-isopropylmalate dehydrogenase</fullName>
        <ecNumber evidence="5">1.1.1.85</ecNumber>
    </recommendedName>
</protein>
<dbReference type="RefSeq" id="XP_025596217.1">
    <property type="nucleotide sequence ID" value="XM_025743211.1"/>
</dbReference>
<name>A0A316Z4Q6_9BASI</name>